<feature type="chain" id="PRO_5015678001" evidence="2">
    <location>
        <begin position="20"/>
        <end position="404"/>
    </location>
</feature>
<feature type="compositionally biased region" description="Low complexity" evidence="1">
    <location>
        <begin position="19"/>
        <end position="30"/>
    </location>
</feature>
<feature type="signal peptide" evidence="2">
    <location>
        <begin position="1"/>
        <end position="19"/>
    </location>
</feature>
<dbReference type="InterPro" id="IPR021889">
    <property type="entry name" value="DUF3500"/>
</dbReference>
<organism evidence="3 4">
    <name type="scientific">Kineococcus rhizosphaerae</name>
    <dbReference type="NCBI Taxonomy" id="559628"/>
    <lineage>
        <taxon>Bacteria</taxon>
        <taxon>Bacillati</taxon>
        <taxon>Actinomycetota</taxon>
        <taxon>Actinomycetes</taxon>
        <taxon>Kineosporiales</taxon>
        <taxon>Kineosporiaceae</taxon>
        <taxon>Kineococcus</taxon>
    </lineage>
</organism>
<evidence type="ECO:0000256" key="1">
    <source>
        <dbReference type="SAM" id="MobiDB-lite"/>
    </source>
</evidence>
<sequence length="404" mass="43418">MAGAGAAAFAVMGATAANAADTPTAPPTGGTDPGAGGGGGTTETLDEFVGLTTDGTVVTDLYSIHSTGVSTAPVVAAAAAFLSSLTDAQRTATVFEIDPTDYTTDQFRLWSNIHSYTRQGVEVSTLTAAQLLAGRELLAAGLSARGLTLSENIRRVNGIAGVQLNQTDQFYEGRYNFTIMGTPSETDPWGWQFEGHHQVINYFVLGDQVVMTPTFWGSEPTTIANETYGTITLFDEEIEAALAAVNSLTTAQQATAVISATKTGDDNVAEAFKDNVEVPYVGILLSDLTTAQQDLMLELIWLFVYTQKGDHAEIRFDEIKQYLTQTYFAWKGPTDVDAVFWFRFQSPVFYLEFDCETPGPVGQGYGDAQVPSRKHIHSIMRTPNGNDYGKALLALHLATAAHHN</sequence>
<evidence type="ECO:0000313" key="4">
    <source>
        <dbReference type="Proteomes" id="UP000238083"/>
    </source>
</evidence>
<comment type="caution">
    <text evidence="3">The sequence shown here is derived from an EMBL/GenBank/DDBJ whole genome shotgun (WGS) entry which is preliminary data.</text>
</comment>
<dbReference type="AlphaFoldDB" id="A0A2T0QP70"/>
<evidence type="ECO:0000313" key="3">
    <source>
        <dbReference type="EMBL" id="PRY06453.1"/>
    </source>
</evidence>
<dbReference type="Proteomes" id="UP000238083">
    <property type="component" value="Unassembled WGS sequence"/>
</dbReference>
<dbReference type="PANTHER" id="PTHR37489">
    <property type="entry name" value="DUF3500 DOMAIN-CONTAINING PROTEIN"/>
    <property type="match status" value="1"/>
</dbReference>
<evidence type="ECO:0000256" key="2">
    <source>
        <dbReference type="SAM" id="SignalP"/>
    </source>
</evidence>
<protein>
    <submittedName>
        <fullName evidence="3">Uncharacterized protein DUF3500</fullName>
    </submittedName>
</protein>
<dbReference type="EMBL" id="PVZF01000033">
    <property type="protein sequence ID" value="PRY06453.1"/>
    <property type="molecule type" value="Genomic_DNA"/>
</dbReference>
<feature type="region of interest" description="Disordered" evidence="1">
    <location>
        <begin position="19"/>
        <end position="44"/>
    </location>
</feature>
<dbReference type="PANTHER" id="PTHR37489:SF1">
    <property type="entry name" value="DUF3500 DOMAIN-CONTAINING PROTEIN"/>
    <property type="match status" value="1"/>
</dbReference>
<dbReference type="Pfam" id="PF12006">
    <property type="entry name" value="DUF3500"/>
    <property type="match status" value="1"/>
</dbReference>
<keyword evidence="4" id="KW-1185">Reference proteome</keyword>
<reference evidence="3 4" key="1">
    <citation type="submission" date="2018-03" db="EMBL/GenBank/DDBJ databases">
        <title>Genomic Encyclopedia of Archaeal and Bacterial Type Strains, Phase II (KMG-II): from individual species to whole genera.</title>
        <authorList>
            <person name="Goeker M."/>
        </authorList>
    </citation>
    <scope>NUCLEOTIDE SEQUENCE [LARGE SCALE GENOMIC DNA]</scope>
    <source>
        <strain evidence="3 4">DSM 19711</strain>
    </source>
</reference>
<keyword evidence="2" id="KW-0732">Signal</keyword>
<name>A0A2T0QP70_9ACTN</name>
<feature type="compositionally biased region" description="Gly residues" evidence="1">
    <location>
        <begin position="31"/>
        <end position="41"/>
    </location>
</feature>
<accession>A0A2T0QP70</accession>
<gene>
    <name evidence="3" type="ORF">CLV37_1336</name>
</gene>
<proteinExistence type="predicted"/>